<evidence type="ECO:0000313" key="3">
    <source>
        <dbReference type="Proteomes" id="UP001313282"/>
    </source>
</evidence>
<keyword evidence="3" id="KW-1185">Reference proteome</keyword>
<reference evidence="2 3" key="1">
    <citation type="submission" date="2019-10" db="EMBL/GenBank/DDBJ databases">
        <authorList>
            <person name="Palmer J.M."/>
        </authorList>
    </citation>
    <scope>NUCLEOTIDE SEQUENCE [LARGE SCALE GENOMIC DNA]</scope>
    <source>
        <strain evidence="2 3">TWF718</strain>
    </source>
</reference>
<evidence type="ECO:0000313" key="2">
    <source>
        <dbReference type="EMBL" id="KAK6333140.1"/>
    </source>
</evidence>
<dbReference type="Gene3D" id="3.80.10.10">
    <property type="entry name" value="Ribonuclease Inhibitor"/>
    <property type="match status" value="1"/>
</dbReference>
<dbReference type="EMBL" id="JAVHNR010000009">
    <property type="protein sequence ID" value="KAK6333140.1"/>
    <property type="molecule type" value="Genomic_DNA"/>
</dbReference>
<name>A0AAN8MV48_9PEZI</name>
<organism evidence="2 3">
    <name type="scientific">Orbilia javanica</name>
    <dbReference type="NCBI Taxonomy" id="47235"/>
    <lineage>
        <taxon>Eukaryota</taxon>
        <taxon>Fungi</taxon>
        <taxon>Dikarya</taxon>
        <taxon>Ascomycota</taxon>
        <taxon>Pezizomycotina</taxon>
        <taxon>Orbiliomycetes</taxon>
        <taxon>Orbiliales</taxon>
        <taxon>Orbiliaceae</taxon>
        <taxon>Orbilia</taxon>
    </lineage>
</organism>
<dbReference type="PROSITE" id="PS50181">
    <property type="entry name" value="FBOX"/>
    <property type="match status" value="1"/>
</dbReference>
<dbReference type="InterPro" id="IPR032675">
    <property type="entry name" value="LRR_dom_sf"/>
</dbReference>
<dbReference type="SUPFAM" id="SSF52047">
    <property type="entry name" value="RNI-like"/>
    <property type="match status" value="1"/>
</dbReference>
<dbReference type="Proteomes" id="UP001313282">
    <property type="component" value="Unassembled WGS sequence"/>
</dbReference>
<dbReference type="SUPFAM" id="SSF81383">
    <property type="entry name" value="F-box domain"/>
    <property type="match status" value="1"/>
</dbReference>
<proteinExistence type="predicted"/>
<gene>
    <name evidence="2" type="ORF">TWF718_010963</name>
</gene>
<evidence type="ECO:0000259" key="1">
    <source>
        <dbReference type="PROSITE" id="PS50181"/>
    </source>
</evidence>
<dbReference type="InterPro" id="IPR001810">
    <property type="entry name" value="F-box_dom"/>
</dbReference>
<comment type="caution">
    <text evidence="2">The sequence shown here is derived from an EMBL/GenBank/DDBJ whole genome shotgun (WGS) entry which is preliminary data.</text>
</comment>
<feature type="domain" description="F-box" evidence="1">
    <location>
        <begin position="54"/>
        <end position="99"/>
    </location>
</feature>
<accession>A0AAN8MV48</accession>
<dbReference type="AlphaFoldDB" id="A0AAN8MV48"/>
<dbReference type="InterPro" id="IPR036047">
    <property type="entry name" value="F-box-like_dom_sf"/>
</dbReference>
<protein>
    <recommendedName>
        <fullName evidence="1">F-box domain-containing protein</fullName>
    </recommendedName>
</protein>
<sequence length="592" mass="69067">MRRLIINLCIEHHLADHLFPESITKSIQERLGADERSTVDDMSNPISPAQPMGKPYILNIPPEVTYLLLDRLEKNDIAALRLTCHDMNKLTQERLFKRLVVKPRHNLTKLMKLSDEIAQHVQSIEFFPHHSGDTYWYHDEDRYQPPLYLRVPFFPKLNAVHLYGHDLQMRNAAHKLLEMHHFIKDLTIYFRQWYFTPKHWERELQRIRSLETLSIRFGWAKEESSMRLAYMPLNLETTTPIWGMINANSDSLKSLNLEFPSRPAGTGENFRVMPYHTSKTSELVPAAAGKWEKQLQLEELKLQYLEEFGKVYESTKFFDPEKLQIFSLVNCPESDAVLLELVGSMTNLKSLQVRHSISNSSTIPILLKRLPALETLHIAISADMDFDYKWLASQQRSVKNLWIEALADRSKDSDNFEAWDSLEELAIMKSHLANGRRSGIMCLKNLRIPANLRMIRLLHPTGNPTRDFDQTQAIKIIEALGIRQFRTMSAKYPRTPSGKMKRMYIKPNLKILAVGSRFECRHTHDRTRVLKLNYQHTERLGKFKGDFQRIPTAEFAREYPDTTLLSYGEERGSRAWLGKPFTTEMCFRDDVI</sequence>